<dbReference type="Pfam" id="PF06094">
    <property type="entry name" value="GGACT"/>
    <property type="match status" value="1"/>
</dbReference>
<dbReference type="SUPFAM" id="SSF110857">
    <property type="entry name" value="Gamma-glutamyl cyclotransferase-like"/>
    <property type="match status" value="1"/>
</dbReference>
<comment type="caution">
    <text evidence="2">The sequence shown here is derived from an EMBL/GenBank/DDBJ whole genome shotgun (WGS) entry which is preliminary data.</text>
</comment>
<name>A0ABD5U1C3_9EURY</name>
<dbReference type="CDD" id="cd06661">
    <property type="entry name" value="GGCT_like"/>
    <property type="match status" value="1"/>
</dbReference>
<dbReference type="Gene3D" id="3.10.490.10">
    <property type="entry name" value="Gamma-glutamyl cyclotransferase-like"/>
    <property type="match status" value="1"/>
</dbReference>
<dbReference type="InterPro" id="IPR009288">
    <property type="entry name" value="AIG2-like_dom"/>
</dbReference>
<dbReference type="EMBL" id="JBHSXH010000015">
    <property type="protein sequence ID" value="MFC6826681.1"/>
    <property type="molecule type" value="Genomic_DNA"/>
</dbReference>
<proteinExistence type="predicted"/>
<protein>
    <submittedName>
        <fullName evidence="2">Gamma-glutamylcyclotransferase</fullName>
    </submittedName>
</protein>
<sequence length="152" mass="16210">MTDVFVYGTLTDPDRVASLLDEWSFGPDARLLGLHRAEGEYPTLLPGGSVEGRVLRTDELPTLDRYEGVASGLYVRMNVPYADDAGTGGDGDSSGARGGAADSAAVYVGDPARLGVDEDAEWPDSGDFATRVRRFVAEERVVVKPTENVSDV</sequence>
<dbReference type="AlphaFoldDB" id="A0ABD5U1C3"/>
<feature type="domain" description="Gamma-glutamylcyclotransferase AIG2-like" evidence="1">
    <location>
        <begin position="4"/>
        <end position="84"/>
    </location>
</feature>
<gene>
    <name evidence="2" type="ORF">ACFQEV_17025</name>
</gene>
<evidence type="ECO:0000313" key="3">
    <source>
        <dbReference type="Proteomes" id="UP001596408"/>
    </source>
</evidence>
<dbReference type="InterPro" id="IPR036568">
    <property type="entry name" value="GGCT-like_sf"/>
</dbReference>
<reference evidence="2 3" key="1">
    <citation type="journal article" date="2019" name="Int. J. Syst. Evol. Microbiol.">
        <title>The Global Catalogue of Microorganisms (GCM) 10K type strain sequencing project: providing services to taxonomists for standard genome sequencing and annotation.</title>
        <authorList>
            <consortium name="The Broad Institute Genomics Platform"/>
            <consortium name="The Broad Institute Genome Sequencing Center for Infectious Disease"/>
            <person name="Wu L."/>
            <person name="Ma J."/>
        </authorList>
    </citation>
    <scope>NUCLEOTIDE SEQUENCE [LARGE SCALE GENOMIC DNA]</scope>
    <source>
        <strain evidence="2 3">YIM 94188</strain>
    </source>
</reference>
<dbReference type="InterPro" id="IPR013024">
    <property type="entry name" value="GGCT-like"/>
</dbReference>
<keyword evidence="3" id="KW-1185">Reference proteome</keyword>
<organism evidence="2 3">
    <name type="scientific">Halopelagius fulvigenes</name>
    <dbReference type="NCBI Taxonomy" id="1198324"/>
    <lineage>
        <taxon>Archaea</taxon>
        <taxon>Methanobacteriati</taxon>
        <taxon>Methanobacteriota</taxon>
        <taxon>Stenosarchaea group</taxon>
        <taxon>Halobacteria</taxon>
        <taxon>Halobacteriales</taxon>
        <taxon>Haloferacaceae</taxon>
    </lineage>
</organism>
<accession>A0ABD5U1C3</accession>
<dbReference type="RefSeq" id="WP_379698651.1">
    <property type="nucleotide sequence ID" value="NZ_JBHSXH010000015.1"/>
</dbReference>
<evidence type="ECO:0000259" key="1">
    <source>
        <dbReference type="Pfam" id="PF06094"/>
    </source>
</evidence>
<evidence type="ECO:0000313" key="2">
    <source>
        <dbReference type="EMBL" id="MFC6826681.1"/>
    </source>
</evidence>
<dbReference type="Proteomes" id="UP001596408">
    <property type="component" value="Unassembled WGS sequence"/>
</dbReference>